<protein>
    <submittedName>
        <fullName evidence="2">Uncharacterized protein</fullName>
    </submittedName>
</protein>
<proteinExistence type="predicted"/>
<evidence type="ECO:0000313" key="3">
    <source>
        <dbReference type="Proteomes" id="UP000799779"/>
    </source>
</evidence>
<keyword evidence="1" id="KW-0732">Signal</keyword>
<accession>A0A6A5W4X1</accession>
<organism evidence="2 3">
    <name type="scientific">Amniculicola lignicola CBS 123094</name>
    <dbReference type="NCBI Taxonomy" id="1392246"/>
    <lineage>
        <taxon>Eukaryota</taxon>
        <taxon>Fungi</taxon>
        <taxon>Dikarya</taxon>
        <taxon>Ascomycota</taxon>
        <taxon>Pezizomycotina</taxon>
        <taxon>Dothideomycetes</taxon>
        <taxon>Pleosporomycetidae</taxon>
        <taxon>Pleosporales</taxon>
        <taxon>Amniculicolaceae</taxon>
        <taxon>Amniculicola</taxon>
    </lineage>
</organism>
<reference evidence="2" key="1">
    <citation type="journal article" date="2020" name="Stud. Mycol.">
        <title>101 Dothideomycetes genomes: a test case for predicting lifestyles and emergence of pathogens.</title>
        <authorList>
            <person name="Haridas S."/>
            <person name="Albert R."/>
            <person name="Binder M."/>
            <person name="Bloem J."/>
            <person name="Labutti K."/>
            <person name="Salamov A."/>
            <person name="Andreopoulos B."/>
            <person name="Baker S."/>
            <person name="Barry K."/>
            <person name="Bills G."/>
            <person name="Bluhm B."/>
            <person name="Cannon C."/>
            <person name="Castanera R."/>
            <person name="Culley D."/>
            <person name="Daum C."/>
            <person name="Ezra D."/>
            <person name="Gonzalez J."/>
            <person name="Henrissat B."/>
            <person name="Kuo A."/>
            <person name="Liang C."/>
            <person name="Lipzen A."/>
            <person name="Lutzoni F."/>
            <person name="Magnuson J."/>
            <person name="Mondo S."/>
            <person name="Nolan M."/>
            <person name="Ohm R."/>
            <person name="Pangilinan J."/>
            <person name="Park H.-J."/>
            <person name="Ramirez L."/>
            <person name="Alfaro M."/>
            <person name="Sun H."/>
            <person name="Tritt A."/>
            <person name="Yoshinaga Y."/>
            <person name="Zwiers L.-H."/>
            <person name="Turgeon B."/>
            <person name="Goodwin S."/>
            <person name="Spatafora J."/>
            <person name="Crous P."/>
            <person name="Grigoriev I."/>
        </authorList>
    </citation>
    <scope>NUCLEOTIDE SEQUENCE</scope>
    <source>
        <strain evidence="2">CBS 123094</strain>
    </source>
</reference>
<dbReference type="OrthoDB" id="10493646at2759"/>
<dbReference type="AlphaFoldDB" id="A0A6A5W4X1"/>
<name>A0A6A5W4X1_9PLEO</name>
<gene>
    <name evidence="2" type="ORF">P154DRAFT_622856</name>
</gene>
<feature type="chain" id="PRO_5025362993" evidence="1">
    <location>
        <begin position="19"/>
        <end position="113"/>
    </location>
</feature>
<dbReference type="EMBL" id="ML977619">
    <property type="protein sequence ID" value="KAF1996920.1"/>
    <property type="molecule type" value="Genomic_DNA"/>
</dbReference>
<keyword evidence="3" id="KW-1185">Reference proteome</keyword>
<evidence type="ECO:0000313" key="2">
    <source>
        <dbReference type="EMBL" id="KAF1996920.1"/>
    </source>
</evidence>
<evidence type="ECO:0000256" key="1">
    <source>
        <dbReference type="SAM" id="SignalP"/>
    </source>
</evidence>
<dbReference type="Proteomes" id="UP000799779">
    <property type="component" value="Unassembled WGS sequence"/>
</dbReference>
<sequence>MKLLPVLFSLGIVMTTTAVPMGAKRDAVAETVRRGEAEVNTFGGAGSWTVKRDIAKRGEAEVNTFGGAGSWTVKRDNTKRDEAEVNTFGGAGSWTVKRDIVGREAKVAGEMDI</sequence>
<feature type="signal peptide" evidence="1">
    <location>
        <begin position="1"/>
        <end position="18"/>
    </location>
</feature>